<dbReference type="InterPro" id="IPR004381">
    <property type="entry name" value="Glycerate_kinase"/>
</dbReference>
<comment type="caution">
    <text evidence="5">The sequence shown here is derived from an EMBL/GenBank/DDBJ whole genome shotgun (WGS) entry which is preliminary data.</text>
</comment>
<evidence type="ECO:0000256" key="3">
    <source>
        <dbReference type="ARBA" id="ARBA00022777"/>
    </source>
</evidence>
<keyword evidence="2 4" id="KW-0808">Transferase</keyword>
<gene>
    <name evidence="5" type="ORF">EII33_12960</name>
</gene>
<keyword evidence="6" id="KW-1185">Reference proteome</keyword>
<proteinExistence type="inferred from homology"/>
<dbReference type="SUPFAM" id="SSF110738">
    <property type="entry name" value="Glycerate kinase I"/>
    <property type="match status" value="1"/>
</dbReference>
<dbReference type="AlphaFoldDB" id="A0A3P1ZXT8"/>
<evidence type="ECO:0000256" key="4">
    <source>
        <dbReference type="PIRNR" id="PIRNR006078"/>
    </source>
</evidence>
<organism evidence="5 6">
    <name type="scientific">Prevotella heparinolytica</name>
    <dbReference type="NCBI Taxonomy" id="28113"/>
    <lineage>
        <taxon>Bacteria</taxon>
        <taxon>Pseudomonadati</taxon>
        <taxon>Bacteroidota</taxon>
        <taxon>Bacteroidia</taxon>
        <taxon>Bacteroidales</taxon>
        <taxon>Bacteroidaceae</taxon>
        <taxon>Bacteroides</taxon>
    </lineage>
</organism>
<dbReference type="Gene3D" id="3.90.1510.10">
    <property type="entry name" value="Glycerate kinase, domain 2"/>
    <property type="match status" value="1"/>
</dbReference>
<dbReference type="NCBIfam" id="TIGR00045">
    <property type="entry name" value="glycerate kinase"/>
    <property type="match status" value="1"/>
</dbReference>
<dbReference type="PANTHER" id="PTHR21599">
    <property type="entry name" value="GLYCERATE KINASE"/>
    <property type="match status" value="1"/>
</dbReference>
<sequence length="386" mass="40994">MKIIIALDSFKECLTSKEAGEAAAKGVRKIFPSCDVVQFPVADGGEGMLDALIVATGGKRIFLRAHNPMMEIHDTCYGISGDRQTAFIEMAAISGLPLIPEEKRNPMLTTSYGTGELICHALDLGCRNFIIGLGGSATNDAGLGMLQALGFRFLDKTGADIIHTIAPNVPKRGMCGELLAEVASIDSSAAHPALKDTHFVAACDVKNPFIGPKGASFVFAPQKGADWEMATKLDANMKKLAGVICQYTGKDISNIPGSGAAGGMGGGLQAFLNAELKSGIQLLLDFLHFAERIKGADLIITGEGKADRQTIMGKVPSGILQEAQKQQIPVILLAGKIEDKEILDKAGFKEVLSINSPSISPKKAMEPAYAKANIQRIVEEICRRNI</sequence>
<reference evidence="5 6" key="1">
    <citation type="submission" date="2018-11" db="EMBL/GenBank/DDBJ databases">
        <title>Genomes From Bacteria Associated with the Canine Oral Cavity: a Test Case for Automated Genome-Based Taxonomic Assignment.</title>
        <authorList>
            <person name="Coil D.A."/>
            <person name="Jospin G."/>
            <person name="Darling A.E."/>
            <person name="Wallis C."/>
            <person name="Davis I.J."/>
            <person name="Harris S."/>
            <person name="Eisen J.A."/>
            <person name="Holcombe L.J."/>
            <person name="O'Flynn C."/>
        </authorList>
    </citation>
    <scope>NUCLEOTIDE SEQUENCE [LARGE SCALE GENOMIC DNA]</scope>
    <source>
        <strain evidence="5 6">OH1047_COT-310</strain>
    </source>
</reference>
<dbReference type="GO" id="GO:0008887">
    <property type="term" value="F:glycerate kinase activity"/>
    <property type="evidence" value="ECO:0007669"/>
    <property type="project" value="UniProtKB-UniRule"/>
</dbReference>
<evidence type="ECO:0000256" key="2">
    <source>
        <dbReference type="ARBA" id="ARBA00022679"/>
    </source>
</evidence>
<comment type="similarity">
    <text evidence="1 4">Belongs to the glycerate kinase type-1 family.</text>
</comment>
<dbReference type="EMBL" id="RQYF01000099">
    <property type="protein sequence ID" value="RRD87635.1"/>
    <property type="molecule type" value="Genomic_DNA"/>
</dbReference>
<accession>A0A3P1ZXT8</accession>
<name>A0A3P1ZXT8_9BACE</name>
<dbReference type="Gene3D" id="3.40.50.10350">
    <property type="entry name" value="Glycerate kinase, domain 1"/>
    <property type="match status" value="1"/>
</dbReference>
<dbReference type="PIRSF" id="PIRSF006078">
    <property type="entry name" value="GlxK"/>
    <property type="match status" value="1"/>
</dbReference>
<evidence type="ECO:0000256" key="1">
    <source>
        <dbReference type="ARBA" id="ARBA00006284"/>
    </source>
</evidence>
<evidence type="ECO:0000313" key="6">
    <source>
        <dbReference type="Proteomes" id="UP000279562"/>
    </source>
</evidence>
<dbReference type="PANTHER" id="PTHR21599:SF0">
    <property type="entry name" value="GLYCERATE KINASE"/>
    <property type="match status" value="1"/>
</dbReference>
<dbReference type="InterPro" id="IPR018193">
    <property type="entry name" value="Glyc_kinase_flavodox-like_fold"/>
</dbReference>
<evidence type="ECO:0000313" key="5">
    <source>
        <dbReference type="EMBL" id="RRD87635.1"/>
    </source>
</evidence>
<dbReference type="GO" id="GO:0031388">
    <property type="term" value="P:organic acid phosphorylation"/>
    <property type="evidence" value="ECO:0007669"/>
    <property type="project" value="UniProtKB-UniRule"/>
</dbReference>
<protein>
    <submittedName>
        <fullName evidence="5">Glycerate kinase</fullName>
    </submittedName>
</protein>
<dbReference type="InterPro" id="IPR036129">
    <property type="entry name" value="Glycerate_kinase_sf"/>
</dbReference>
<dbReference type="Proteomes" id="UP000279562">
    <property type="component" value="Unassembled WGS sequence"/>
</dbReference>
<dbReference type="Pfam" id="PF02595">
    <property type="entry name" value="Gly_kinase"/>
    <property type="match status" value="1"/>
</dbReference>
<keyword evidence="3 4" id="KW-0418">Kinase</keyword>
<dbReference type="RefSeq" id="WP_125240059.1">
    <property type="nucleotide sequence ID" value="NZ_JBGXRK010000108.1"/>
</dbReference>
<dbReference type="InterPro" id="IPR018197">
    <property type="entry name" value="Glycerate_kinase_RE-like"/>
</dbReference>